<dbReference type="InterPro" id="IPR036910">
    <property type="entry name" value="HMG_box_dom_sf"/>
</dbReference>
<feature type="non-terminal residue" evidence="5">
    <location>
        <position position="72"/>
    </location>
</feature>
<dbReference type="GeneID" id="75909315"/>
<dbReference type="PANTHER" id="PTHR10270:SF161">
    <property type="entry name" value="SEX-DETERMINING REGION Y PROTEIN"/>
    <property type="match status" value="1"/>
</dbReference>
<reference evidence="5" key="1">
    <citation type="submission" date="2021-06" db="EMBL/GenBank/DDBJ databases">
        <authorList>
            <consortium name="DOE Joint Genome Institute"/>
            <person name="Mondo S.J."/>
            <person name="Amses K.R."/>
            <person name="Simmons D.R."/>
            <person name="Longcore J.E."/>
            <person name="Seto K."/>
            <person name="Alves G.H."/>
            <person name="Bonds A.E."/>
            <person name="Quandt C.A."/>
            <person name="Davis W.J."/>
            <person name="Chang Y."/>
            <person name="Letcher P.M."/>
            <person name="Powell M.J."/>
            <person name="Kuo A."/>
            <person name="Labutti K."/>
            <person name="Pangilinan J."/>
            <person name="Andreopoulos W."/>
            <person name="Tritt A."/>
            <person name="Riley R."/>
            <person name="Hundley H."/>
            <person name="Johnson J."/>
            <person name="Lipzen A."/>
            <person name="Barry K."/>
            <person name="Berbee M.L."/>
            <person name="Buchler N.E."/>
            <person name="Grigoriev I.V."/>
            <person name="Spatafora J.W."/>
            <person name="Stajich J.E."/>
            <person name="James T.Y."/>
        </authorList>
    </citation>
    <scope>NUCLEOTIDE SEQUENCE</scope>
    <source>
        <strain evidence="5">AG</strain>
    </source>
</reference>
<evidence type="ECO:0000256" key="1">
    <source>
        <dbReference type="ARBA" id="ARBA00023125"/>
    </source>
</evidence>
<dbReference type="InterPro" id="IPR009071">
    <property type="entry name" value="HMG_box_dom"/>
</dbReference>
<feature type="non-terminal residue" evidence="5">
    <location>
        <position position="1"/>
    </location>
</feature>
<sequence>RPSNCFIAYRMAAHRSILLQHPNINSKEVSQIVGKMWKNEPESIKDHFRAIANQMKEEHASRYPDYSYNPKR</sequence>
<keyword evidence="3" id="KW-0539">Nucleus</keyword>
<comment type="caution">
    <text evidence="5">The sequence shown here is derived from an EMBL/GenBank/DDBJ whole genome shotgun (WGS) entry which is preliminary data.</text>
</comment>
<dbReference type="GO" id="GO:0000978">
    <property type="term" value="F:RNA polymerase II cis-regulatory region sequence-specific DNA binding"/>
    <property type="evidence" value="ECO:0007669"/>
    <property type="project" value="TreeGrafter"/>
</dbReference>
<feature type="DNA-binding region" description="HMG box" evidence="3">
    <location>
        <begin position="1"/>
        <end position="67"/>
    </location>
</feature>
<name>A0AAD5ECM4_UMBRA</name>
<dbReference type="GO" id="GO:0005634">
    <property type="term" value="C:nucleus"/>
    <property type="evidence" value="ECO:0007669"/>
    <property type="project" value="UniProtKB-UniRule"/>
</dbReference>
<dbReference type="RefSeq" id="XP_051445961.1">
    <property type="nucleotide sequence ID" value="XM_051583965.1"/>
</dbReference>
<accession>A0AAD5ECM4</accession>
<evidence type="ECO:0000313" key="6">
    <source>
        <dbReference type="Proteomes" id="UP001206595"/>
    </source>
</evidence>
<organism evidence="5 6">
    <name type="scientific">Umbelopsis ramanniana AG</name>
    <dbReference type="NCBI Taxonomy" id="1314678"/>
    <lineage>
        <taxon>Eukaryota</taxon>
        <taxon>Fungi</taxon>
        <taxon>Fungi incertae sedis</taxon>
        <taxon>Mucoromycota</taxon>
        <taxon>Mucoromycotina</taxon>
        <taxon>Umbelopsidomycetes</taxon>
        <taxon>Umbelopsidales</taxon>
        <taxon>Umbelopsidaceae</taxon>
        <taxon>Umbelopsis</taxon>
    </lineage>
</organism>
<keyword evidence="6" id="KW-1185">Reference proteome</keyword>
<evidence type="ECO:0000256" key="3">
    <source>
        <dbReference type="PROSITE-ProRule" id="PRU00267"/>
    </source>
</evidence>
<evidence type="ECO:0000313" key="5">
    <source>
        <dbReference type="EMBL" id="KAI8580957.1"/>
    </source>
</evidence>
<dbReference type="SUPFAM" id="SSF47095">
    <property type="entry name" value="HMG-box"/>
    <property type="match status" value="1"/>
</dbReference>
<evidence type="ECO:0000256" key="2">
    <source>
        <dbReference type="ARBA" id="ARBA00023163"/>
    </source>
</evidence>
<dbReference type="Pfam" id="PF00505">
    <property type="entry name" value="HMG_box"/>
    <property type="match status" value="1"/>
</dbReference>
<reference evidence="5" key="2">
    <citation type="journal article" date="2022" name="Proc. Natl. Acad. Sci. U.S.A.">
        <title>Diploid-dominant life cycles characterize the early evolution of Fungi.</title>
        <authorList>
            <person name="Amses K.R."/>
            <person name="Simmons D.R."/>
            <person name="Longcore J.E."/>
            <person name="Mondo S.J."/>
            <person name="Seto K."/>
            <person name="Jeronimo G.H."/>
            <person name="Bonds A.E."/>
            <person name="Quandt C.A."/>
            <person name="Davis W.J."/>
            <person name="Chang Y."/>
            <person name="Federici B.A."/>
            <person name="Kuo A."/>
            <person name="LaButti K."/>
            <person name="Pangilinan J."/>
            <person name="Andreopoulos W."/>
            <person name="Tritt A."/>
            <person name="Riley R."/>
            <person name="Hundley H."/>
            <person name="Johnson J."/>
            <person name="Lipzen A."/>
            <person name="Barry K."/>
            <person name="Lang B.F."/>
            <person name="Cuomo C.A."/>
            <person name="Buchler N.E."/>
            <person name="Grigoriev I.V."/>
            <person name="Spatafora J.W."/>
            <person name="Stajich J.E."/>
            <person name="James T.Y."/>
        </authorList>
    </citation>
    <scope>NUCLEOTIDE SEQUENCE</scope>
    <source>
        <strain evidence="5">AG</strain>
    </source>
</reference>
<gene>
    <name evidence="5" type="ORF">K450DRAFT_155056</name>
</gene>
<dbReference type="Gene3D" id="1.10.30.10">
    <property type="entry name" value="High mobility group box domain"/>
    <property type="match status" value="1"/>
</dbReference>
<dbReference type="AlphaFoldDB" id="A0AAD5ECM4"/>
<dbReference type="EMBL" id="MU620909">
    <property type="protein sequence ID" value="KAI8580957.1"/>
    <property type="molecule type" value="Genomic_DNA"/>
</dbReference>
<evidence type="ECO:0000259" key="4">
    <source>
        <dbReference type="PROSITE" id="PS50118"/>
    </source>
</evidence>
<dbReference type="CDD" id="cd01389">
    <property type="entry name" value="HMG-box_ROX1-like"/>
    <property type="match status" value="1"/>
</dbReference>
<feature type="domain" description="HMG box" evidence="4">
    <location>
        <begin position="1"/>
        <end position="67"/>
    </location>
</feature>
<keyword evidence="1 3" id="KW-0238">DNA-binding</keyword>
<dbReference type="SMART" id="SM00398">
    <property type="entry name" value="HMG"/>
    <property type="match status" value="1"/>
</dbReference>
<dbReference type="PROSITE" id="PS50118">
    <property type="entry name" value="HMG_BOX_2"/>
    <property type="match status" value="1"/>
</dbReference>
<dbReference type="InterPro" id="IPR050140">
    <property type="entry name" value="SRY-related_HMG-box_TF-like"/>
</dbReference>
<dbReference type="PANTHER" id="PTHR10270">
    <property type="entry name" value="SOX TRANSCRIPTION FACTOR"/>
    <property type="match status" value="1"/>
</dbReference>
<dbReference type="GO" id="GO:0030154">
    <property type="term" value="P:cell differentiation"/>
    <property type="evidence" value="ECO:0007669"/>
    <property type="project" value="TreeGrafter"/>
</dbReference>
<proteinExistence type="predicted"/>
<dbReference type="GO" id="GO:0001228">
    <property type="term" value="F:DNA-binding transcription activator activity, RNA polymerase II-specific"/>
    <property type="evidence" value="ECO:0007669"/>
    <property type="project" value="TreeGrafter"/>
</dbReference>
<protein>
    <recommendedName>
        <fullName evidence="4">HMG box domain-containing protein</fullName>
    </recommendedName>
</protein>
<keyword evidence="2" id="KW-0804">Transcription</keyword>
<dbReference type="Proteomes" id="UP001206595">
    <property type="component" value="Unassembled WGS sequence"/>
</dbReference>